<evidence type="ECO:0000256" key="1">
    <source>
        <dbReference type="ARBA" id="ARBA00007825"/>
    </source>
</evidence>
<dbReference type="PANTHER" id="PTHR33711">
    <property type="entry name" value="DIOXYGENASE, PUTATIVE (AFU_ORTHOLOGUE AFUA_2G02910)-RELATED"/>
    <property type="match status" value="1"/>
</dbReference>
<evidence type="ECO:0000256" key="3">
    <source>
        <dbReference type="ARBA" id="ARBA00023002"/>
    </source>
</evidence>
<dbReference type="InterPro" id="IPR050770">
    <property type="entry name" value="Intradiol_RC_Dioxygenase"/>
</dbReference>
<evidence type="ECO:0000259" key="4">
    <source>
        <dbReference type="Pfam" id="PF00775"/>
    </source>
</evidence>
<dbReference type="PANTHER" id="PTHR33711:SF11">
    <property type="entry name" value="DIOXYGENASE"/>
    <property type="match status" value="1"/>
</dbReference>
<accession>A0A7W8X773</accession>
<keyword evidence="3" id="KW-0560">Oxidoreductase</keyword>
<dbReference type="Proteomes" id="UP000585507">
    <property type="component" value="Unassembled WGS sequence"/>
</dbReference>
<dbReference type="RefSeq" id="WP_018324907.1">
    <property type="nucleotide sequence ID" value="NZ_JACHBK010000005.1"/>
</dbReference>
<sequence length="119" mass="13491">MTLAGYVLSRGCQPVAKALIELWHANESGIYDNSGYKLRGHQFTDAQGRWWFETIVPGSGRTRHFHLNIQRPGGNVLTTQLYFPGEPDNDRDRIFNSTLVLDVRTTSDGKFGRYDFVVA</sequence>
<comment type="caution">
    <text evidence="5">The sequence shown here is derived from an EMBL/GenBank/DDBJ whole genome shotgun (WGS) entry which is preliminary data.</text>
</comment>
<comment type="similarity">
    <text evidence="1">Belongs to the intradiol ring-cleavage dioxygenase family.</text>
</comment>
<dbReference type="GO" id="GO:0008199">
    <property type="term" value="F:ferric iron binding"/>
    <property type="evidence" value="ECO:0007669"/>
    <property type="project" value="InterPro"/>
</dbReference>
<dbReference type="AlphaFoldDB" id="A0A7W8X773"/>
<reference evidence="5 6" key="1">
    <citation type="submission" date="2020-08" db="EMBL/GenBank/DDBJ databases">
        <title>Genomic Encyclopedia of Type Strains, Phase IV (KMG-V): Genome sequencing to study the core and pangenomes of soil and plant-associated prokaryotes.</title>
        <authorList>
            <person name="Whitman W."/>
        </authorList>
    </citation>
    <scope>NUCLEOTIDE SEQUENCE [LARGE SCALE GENOMIC DNA]</scope>
    <source>
        <strain evidence="5 6">SEMIA 4084</strain>
    </source>
</reference>
<gene>
    <name evidence="5" type="ORF">GGD55_002674</name>
</gene>
<dbReference type="InterPro" id="IPR000627">
    <property type="entry name" value="Intradiol_dOase_C"/>
</dbReference>
<organism evidence="5 6">
    <name type="scientific">Rhizobium giardinii</name>
    <dbReference type="NCBI Taxonomy" id="56731"/>
    <lineage>
        <taxon>Bacteria</taxon>
        <taxon>Pseudomonadati</taxon>
        <taxon>Pseudomonadota</taxon>
        <taxon>Alphaproteobacteria</taxon>
        <taxon>Hyphomicrobiales</taxon>
        <taxon>Rhizobiaceae</taxon>
        <taxon>Rhizobium/Agrobacterium group</taxon>
        <taxon>Rhizobium</taxon>
    </lineage>
</organism>
<dbReference type="GO" id="GO:0016702">
    <property type="term" value="F:oxidoreductase activity, acting on single donors with incorporation of molecular oxygen, incorporation of two atoms of oxygen"/>
    <property type="evidence" value="ECO:0007669"/>
    <property type="project" value="InterPro"/>
</dbReference>
<evidence type="ECO:0000313" key="6">
    <source>
        <dbReference type="Proteomes" id="UP000585507"/>
    </source>
</evidence>
<dbReference type="Gene3D" id="2.60.130.10">
    <property type="entry name" value="Aromatic compound dioxygenase"/>
    <property type="match status" value="1"/>
</dbReference>
<name>A0A7W8X773_9HYPH</name>
<evidence type="ECO:0000313" key="5">
    <source>
        <dbReference type="EMBL" id="MBB5535970.1"/>
    </source>
</evidence>
<feature type="domain" description="Intradiol ring-cleavage dioxygenases" evidence="4">
    <location>
        <begin position="1"/>
        <end position="109"/>
    </location>
</feature>
<keyword evidence="6" id="KW-1185">Reference proteome</keyword>
<keyword evidence="2 5" id="KW-0223">Dioxygenase</keyword>
<dbReference type="Pfam" id="PF00775">
    <property type="entry name" value="Dioxygenase_C"/>
    <property type="match status" value="1"/>
</dbReference>
<dbReference type="SUPFAM" id="SSF49482">
    <property type="entry name" value="Aromatic compound dioxygenase"/>
    <property type="match status" value="1"/>
</dbReference>
<proteinExistence type="inferred from homology"/>
<dbReference type="CDD" id="cd00421">
    <property type="entry name" value="intradiol_dioxygenase"/>
    <property type="match status" value="1"/>
</dbReference>
<dbReference type="InterPro" id="IPR015889">
    <property type="entry name" value="Intradiol_dOase_core"/>
</dbReference>
<protein>
    <submittedName>
        <fullName evidence="5">Protocatechuate 3,4-dioxygenase beta subunit</fullName>
    </submittedName>
</protein>
<dbReference type="EMBL" id="JACHBK010000005">
    <property type="protein sequence ID" value="MBB5535970.1"/>
    <property type="molecule type" value="Genomic_DNA"/>
</dbReference>
<evidence type="ECO:0000256" key="2">
    <source>
        <dbReference type="ARBA" id="ARBA00022964"/>
    </source>
</evidence>